<evidence type="ECO:0000313" key="1">
    <source>
        <dbReference type="EMBL" id="GAH96752.1"/>
    </source>
</evidence>
<proteinExistence type="predicted"/>
<gene>
    <name evidence="1" type="ORF">S06H3_01310</name>
</gene>
<accession>X1JRP7</accession>
<comment type="caution">
    <text evidence="1">The sequence shown here is derived from an EMBL/GenBank/DDBJ whole genome shotgun (WGS) entry which is preliminary data.</text>
</comment>
<organism evidence="1">
    <name type="scientific">marine sediment metagenome</name>
    <dbReference type="NCBI Taxonomy" id="412755"/>
    <lineage>
        <taxon>unclassified sequences</taxon>
        <taxon>metagenomes</taxon>
        <taxon>ecological metagenomes</taxon>
    </lineage>
</organism>
<reference evidence="1" key="1">
    <citation type="journal article" date="2014" name="Front. Microbiol.">
        <title>High frequency of phylogenetically diverse reductive dehalogenase-homologous genes in deep subseafloor sedimentary metagenomes.</title>
        <authorList>
            <person name="Kawai M."/>
            <person name="Futagami T."/>
            <person name="Toyoda A."/>
            <person name="Takaki Y."/>
            <person name="Nishi S."/>
            <person name="Hori S."/>
            <person name="Arai W."/>
            <person name="Tsubouchi T."/>
            <person name="Morono Y."/>
            <person name="Uchiyama I."/>
            <person name="Ito T."/>
            <person name="Fujiyama A."/>
            <person name="Inagaki F."/>
            <person name="Takami H."/>
        </authorList>
    </citation>
    <scope>NUCLEOTIDE SEQUENCE</scope>
    <source>
        <strain evidence="1">Expedition CK06-06</strain>
    </source>
</reference>
<sequence>MTELIRVVAGCFAGAGALLLIYEGHYEPAIAILSTMVGFFVGEHNGKKATKAS</sequence>
<name>X1JRP7_9ZZZZ</name>
<protein>
    <submittedName>
        <fullName evidence="1">Uncharacterized protein</fullName>
    </submittedName>
</protein>
<dbReference type="EMBL" id="BARV01000319">
    <property type="protein sequence ID" value="GAH96752.1"/>
    <property type="molecule type" value="Genomic_DNA"/>
</dbReference>
<dbReference type="AlphaFoldDB" id="X1JRP7"/>